<dbReference type="EMBL" id="CVRI01000004">
    <property type="protein sequence ID" value="CRK87684.1"/>
    <property type="molecule type" value="Genomic_DNA"/>
</dbReference>
<organism evidence="1 2">
    <name type="scientific">Clunio marinus</name>
    <dbReference type="NCBI Taxonomy" id="568069"/>
    <lineage>
        <taxon>Eukaryota</taxon>
        <taxon>Metazoa</taxon>
        <taxon>Ecdysozoa</taxon>
        <taxon>Arthropoda</taxon>
        <taxon>Hexapoda</taxon>
        <taxon>Insecta</taxon>
        <taxon>Pterygota</taxon>
        <taxon>Neoptera</taxon>
        <taxon>Endopterygota</taxon>
        <taxon>Diptera</taxon>
        <taxon>Nematocera</taxon>
        <taxon>Chironomoidea</taxon>
        <taxon>Chironomidae</taxon>
        <taxon>Clunio</taxon>
    </lineage>
</organism>
<sequence>MKKKTHSTVYCSQREEVELTKPSNKSYSIYLHMSEETIVSSGLSRLNFNSLIIVVSVKVKYAKQNNRNKQNLTTVPPSSESKEILNAEKQKIGIFFDFHSMRRCE</sequence>
<accession>A0A1J1HJU7</accession>
<proteinExistence type="predicted"/>
<dbReference type="AlphaFoldDB" id="A0A1J1HJU7"/>
<evidence type="ECO:0000313" key="1">
    <source>
        <dbReference type="EMBL" id="CRK87684.1"/>
    </source>
</evidence>
<dbReference type="Proteomes" id="UP000183832">
    <property type="component" value="Unassembled WGS sequence"/>
</dbReference>
<protein>
    <submittedName>
        <fullName evidence="1">CLUMA_CG001475, isoform A</fullName>
    </submittedName>
</protein>
<name>A0A1J1HJU7_9DIPT</name>
<reference evidence="1 2" key="1">
    <citation type="submission" date="2015-04" db="EMBL/GenBank/DDBJ databases">
        <authorList>
            <person name="Syromyatnikov M.Y."/>
            <person name="Popov V.N."/>
        </authorList>
    </citation>
    <scope>NUCLEOTIDE SEQUENCE [LARGE SCALE GENOMIC DNA]</scope>
</reference>
<keyword evidence="2" id="KW-1185">Reference proteome</keyword>
<gene>
    <name evidence="1" type="ORF">CLUMA_CG001475</name>
</gene>
<evidence type="ECO:0000313" key="2">
    <source>
        <dbReference type="Proteomes" id="UP000183832"/>
    </source>
</evidence>